<dbReference type="EMBL" id="MFGJ01000007">
    <property type="protein sequence ID" value="OGF31646.1"/>
    <property type="molecule type" value="Genomic_DNA"/>
</dbReference>
<dbReference type="AlphaFoldDB" id="A0A1F5SYT3"/>
<dbReference type="PANTHER" id="PTHR37306:SF1">
    <property type="entry name" value="COLICIN V PRODUCTION PROTEIN"/>
    <property type="match status" value="1"/>
</dbReference>
<organism evidence="6 7">
    <name type="scientific">Candidatus Falkowbacteria bacterium RIFOXYC2_FULL_36_12</name>
    <dbReference type="NCBI Taxonomy" id="1798002"/>
    <lineage>
        <taxon>Bacteria</taxon>
        <taxon>Candidatus Falkowiibacteriota</taxon>
    </lineage>
</organism>
<dbReference type="Pfam" id="PF02674">
    <property type="entry name" value="Colicin_V"/>
    <property type="match status" value="1"/>
</dbReference>
<gene>
    <name evidence="6" type="ORF">A2478_04120</name>
</gene>
<evidence type="ECO:0000256" key="2">
    <source>
        <dbReference type="ARBA" id="ARBA00022692"/>
    </source>
</evidence>
<comment type="caution">
    <text evidence="6">The sequence shown here is derived from an EMBL/GenBank/DDBJ whole genome shotgun (WGS) entry which is preliminary data.</text>
</comment>
<evidence type="ECO:0000256" key="5">
    <source>
        <dbReference type="SAM" id="Phobius"/>
    </source>
</evidence>
<feature type="transmembrane region" description="Helical" evidence="5">
    <location>
        <begin position="6"/>
        <end position="24"/>
    </location>
</feature>
<name>A0A1F5SYT3_9BACT</name>
<evidence type="ECO:0000313" key="7">
    <source>
        <dbReference type="Proteomes" id="UP000179001"/>
    </source>
</evidence>
<evidence type="ECO:0000256" key="4">
    <source>
        <dbReference type="ARBA" id="ARBA00023136"/>
    </source>
</evidence>
<feature type="transmembrane region" description="Helical" evidence="5">
    <location>
        <begin position="134"/>
        <end position="154"/>
    </location>
</feature>
<dbReference type="PANTHER" id="PTHR37306">
    <property type="entry name" value="COLICIN V PRODUCTION PROTEIN"/>
    <property type="match status" value="1"/>
</dbReference>
<keyword evidence="4 5" id="KW-0472">Membrane</keyword>
<keyword evidence="2 5" id="KW-0812">Transmembrane</keyword>
<protein>
    <recommendedName>
        <fullName evidence="8">Colicin V production protein</fullName>
    </recommendedName>
</protein>
<evidence type="ECO:0000256" key="3">
    <source>
        <dbReference type="ARBA" id="ARBA00022989"/>
    </source>
</evidence>
<evidence type="ECO:0000256" key="1">
    <source>
        <dbReference type="ARBA" id="ARBA00004141"/>
    </source>
</evidence>
<evidence type="ECO:0008006" key="8">
    <source>
        <dbReference type="Google" id="ProtNLM"/>
    </source>
</evidence>
<sequence>MIILDYILIGVILIFAIWGFKQGFLQVVGSMVGLVVAVVLAGKYYLLLGSFLGGNNLSNFFAFLLIFSLILKIMSLLFWGFGKVFEIIAIIPFLKTFERLLGSVLGIVQGILVLSVVIYFLSKYPLNDWLISQMADSLITPLLLMISYIFLPLLPEALKALKSIL</sequence>
<feature type="transmembrane region" description="Helical" evidence="5">
    <location>
        <begin position="100"/>
        <end position="122"/>
    </location>
</feature>
<feature type="transmembrane region" description="Helical" evidence="5">
    <location>
        <begin position="60"/>
        <end position="79"/>
    </location>
</feature>
<evidence type="ECO:0000313" key="6">
    <source>
        <dbReference type="EMBL" id="OGF31646.1"/>
    </source>
</evidence>
<dbReference type="Proteomes" id="UP000179001">
    <property type="component" value="Unassembled WGS sequence"/>
</dbReference>
<proteinExistence type="predicted"/>
<dbReference type="GO" id="GO:0009403">
    <property type="term" value="P:toxin biosynthetic process"/>
    <property type="evidence" value="ECO:0007669"/>
    <property type="project" value="InterPro"/>
</dbReference>
<dbReference type="GO" id="GO:0016020">
    <property type="term" value="C:membrane"/>
    <property type="evidence" value="ECO:0007669"/>
    <property type="project" value="UniProtKB-SubCell"/>
</dbReference>
<accession>A0A1F5SYT3</accession>
<reference evidence="6 7" key="1">
    <citation type="journal article" date="2016" name="Nat. Commun.">
        <title>Thousands of microbial genomes shed light on interconnected biogeochemical processes in an aquifer system.</title>
        <authorList>
            <person name="Anantharaman K."/>
            <person name="Brown C.T."/>
            <person name="Hug L.A."/>
            <person name="Sharon I."/>
            <person name="Castelle C.J."/>
            <person name="Probst A.J."/>
            <person name="Thomas B.C."/>
            <person name="Singh A."/>
            <person name="Wilkins M.J."/>
            <person name="Karaoz U."/>
            <person name="Brodie E.L."/>
            <person name="Williams K.H."/>
            <person name="Hubbard S.S."/>
            <person name="Banfield J.F."/>
        </authorList>
    </citation>
    <scope>NUCLEOTIDE SEQUENCE [LARGE SCALE GENOMIC DNA]</scope>
</reference>
<dbReference type="STRING" id="1798002.A2478_04120"/>
<feature type="transmembrane region" description="Helical" evidence="5">
    <location>
        <begin position="31"/>
        <end position="48"/>
    </location>
</feature>
<dbReference type="InterPro" id="IPR003825">
    <property type="entry name" value="Colicin-V_CvpA"/>
</dbReference>
<comment type="subcellular location">
    <subcellularLocation>
        <location evidence="1">Membrane</location>
        <topology evidence="1">Multi-pass membrane protein</topology>
    </subcellularLocation>
</comment>
<keyword evidence="3 5" id="KW-1133">Transmembrane helix</keyword>